<organism evidence="1 2">
    <name type="scientific">Neobacillus thermocopriae</name>
    <dbReference type="NCBI Taxonomy" id="1215031"/>
    <lineage>
        <taxon>Bacteria</taxon>
        <taxon>Bacillati</taxon>
        <taxon>Bacillota</taxon>
        <taxon>Bacilli</taxon>
        <taxon>Bacillales</taxon>
        <taxon>Bacillaceae</taxon>
        <taxon>Neobacillus</taxon>
    </lineage>
</organism>
<dbReference type="AlphaFoldDB" id="A0A6B3TTI5"/>
<protein>
    <recommendedName>
        <fullName evidence="3">Lipoprotein</fullName>
    </recommendedName>
</protein>
<dbReference type="RefSeq" id="WP_163252151.1">
    <property type="nucleotide sequence ID" value="NZ_JAAIUV010000020.1"/>
</dbReference>
<name>A0A6B3TTI5_9BACI</name>
<dbReference type="PROSITE" id="PS51257">
    <property type="entry name" value="PROKAR_LIPOPROTEIN"/>
    <property type="match status" value="1"/>
</dbReference>
<evidence type="ECO:0008006" key="3">
    <source>
        <dbReference type="Google" id="ProtNLM"/>
    </source>
</evidence>
<gene>
    <name evidence="1" type="ORF">G4Z05_12235</name>
</gene>
<evidence type="ECO:0000313" key="1">
    <source>
        <dbReference type="EMBL" id="NEX79626.1"/>
    </source>
</evidence>
<evidence type="ECO:0000313" key="2">
    <source>
        <dbReference type="Proteomes" id="UP000481621"/>
    </source>
</evidence>
<comment type="caution">
    <text evidence="1">The sequence shown here is derived from an EMBL/GenBank/DDBJ whole genome shotgun (WGS) entry which is preliminary data.</text>
</comment>
<dbReference type="Proteomes" id="UP000481621">
    <property type="component" value="Unassembled WGS sequence"/>
</dbReference>
<reference evidence="1" key="1">
    <citation type="submission" date="2020-02" db="EMBL/GenBank/DDBJ databases">
        <title>Bacillus sedimentmangrovi sp. nov., isolated from sediment of the mangrove ecosystem.</title>
        <authorList>
            <person name="Liu G."/>
        </authorList>
    </citation>
    <scope>NUCLEOTIDE SEQUENCE [LARGE SCALE GENOMIC DNA]</scope>
    <source>
        <strain evidence="1">SgZ-7</strain>
    </source>
</reference>
<sequence>MKKQLAIILGMILTLFGCSQDSSGTEEFLGCSQENCILVYDGVEYITYDTTSMQRTGKISTKENDFQYRLSKYDQYITYGNSVTSEFKIMKRVNERLETIYVHPSKTEAIFPFAYVKDEPIFAVMDYDGDKQKFIGLFHLKKNQLEQLPTKQNEKTKKIFGIGISANDQMYTLLHEDGVQNLYKTNINLSKFELIAKDVTQNLSTLYEDVCYMKDQTLYCGKQVLTKLQPKTVLAWVVGDQYILEVDDIGNYEVRAVKDKQLLLSGNKFIGFDEKSSEVRIYSEGKMEKLGD</sequence>
<accession>A0A6B3TTI5</accession>
<dbReference type="EMBL" id="JAAIUV010000020">
    <property type="protein sequence ID" value="NEX79626.1"/>
    <property type="molecule type" value="Genomic_DNA"/>
</dbReference>
<keyword evidence="2" id="KW-1185">Reference proteome</keyword>
<proteinExistence type="predicted"/>